<dbReference type="GO" id="GO:0010309">
    <property type="term" value="F:acireductone dioxygenase [iron(II)-requiring] activity"/>
    <property type="evidence" value="ECO:0007669"/>
    <property type="project" value="UniProtKB-EC"/>
</dbReference>
<dbReference type="SUPFAM" id="SSF51182">
    <property type="entry name" value="RmlC-like cupins"/>
    <property type="match status" value="1"/>
</dbReference>
<name>A0A383RRG4_9PSED</name>
<evidence type="ECO:0000313" key="2">
    <source>
        <dbReference type="Proteomes" id="UP000263595"/>
    </source>
</evidence>
<dbReference type="Pfam" id="PF03079">
    <property type="entry name" value="ARD"/>
    <property type="match status" value="1"/>
</dbReference>
<dbReference type="InterPro" id="IPR004313">
    <property type="entry name" value="ARD"/>
</dbReference>
<proteinExistence type="predicted"/>
<dbReference type="InterPro" id="IPR011051">
    <property type="entry name" value="RmlC_Cupin_sf"/>
</dbReference>
<keyword evidence="1" id="KW-0560">Oxidoreductase</keyword>
<keyword evidence="2" id="KW-1185">Reference proteome</keyword>
<sequence>MSTLSVFHTSSPGLPYKLLTHHDDVVATLAEQGVRLAHQPHDLRIRPGTSRDEVLEACRAPLDRLMTEHRCAAFELLNREGVAADQVDLRDEHVHAGDEVFAVISGRAQVSLRVGEYVYGVLCEKGDVLVVPAGARRWIDLGETPFCLALRLFSDEQGKQASFTGDDSAREFLGMDEF</sequence>
<protein>
    <submittedName>
        <fullName evidence="1">Acireductone dioxygenase</fullName>
        <ecNumber evidence="1">1.13.11.54</ecNumber>
    </submittedName>
</protein>
<dbReference type="EC" id="1.13.11.54" evidence="1"/>
<accession>A0A383RRG4</accession>
<organism evidence="1 2">
    <name type="scientific">Pseudomonas reidholzensis</name>
    <dbReference type="NCBI Taxonomy" id="1785162"/>
    <lineage>
        <taxon>Bacteria</taxon>
        <taxon>Pseudomonadati</taxon>
        <taxon>Pseudomonadota</taxon>
        <taxon>Gammaproteobacteria</taxon>
        <taxon>Pseudomonadales</taxon>
        <taxon>Pseudomonadaceae</taxon>
        <taxon>Pseudomonas</taxon>
    </lineage>
</organism>
<dbReference type="Proteomes" id="UP000263595">
    <property type="component" value="Unassembled WGS sequence"/>
</dbReference>
<dbReference type="InterPro" id="IPR014710">
    <property type="entry name" value="RmlC-like_jellyroll"/>
</dbReference>
<reference evidence="2" key="1">
    <citation type="submission" date="2018-08" db="EMBL/GenBank/DDBJ databases">
        <authorList>
            <person name="Blom J."/>
        </authorList>
    </citation>
    <scope>NUCLEOTIDE SEQUENCE [LARGE SCALE GENOMIC DNA]</scope>
    <source>
        <strain evidence="2">CCOS 865</strain>
    </source>
</reference>
<dbReference type="RefSeq" id="WP_119139862.1">
    <property type="nucleotide sequence ID" value="NZ_CBCSFL010000041.1"/>
</dbReference>
<gene>
    <name evidence="1" type="primary">mtnD</name>
    <name evidence="1" type="ORF">CCOS865_01728</name>
</gene>
<dbReference type="EMBL" id="UNOZ01000013">
    <property type="protein sequence ID" value="SYX89475.1"/>
    <property type="molecule type" value="Genomic_DNA"/>
</dbReference>
<dbReference type="AlphaFoldDB" id="A0A383RRG4"/>
<evidence type="ECO:0000313" key="1">
    <source>
        <dbReference type="EMBL" id="SYX89475.1"/>
    </source>
</evidence>
<keyword evidence="1" id="KW-0223">Dioxygenase</keyword>
<dbReference type="Gene3D" id="2.60.120.10">
    <property type="entry name" value="Jelly Rolls"/>
    <property type="match status" value="1"/>
</dbReference>
<dbReference type="OrthoDB" id="9795636at2"/>